<dbReference type="AlphaFoldDB" id="A0A5B7WWS9"/>
<protein>
    <submittedName>
        <fullName evidence="3">NADP oxidoreductase coenzyme F420-dependent</fullName>
    </submittedName>
</protein>
<evidence type="ECO:0000256" key="1">
    <source>
        <dbReference type="ARBA" id="ARBA00023002"/>
    </source>
</evidence>
<dbReference type="RefSeq" id="WP_138926938.1">
    <property type="nucleotide sequence ID" value="NZ_CP034412.1"/>
</dbReference>
<reference evidence="3 4" key="1">
    <citation type="submission" date="2018-12" db="EMBL/GenBank/DDBJ databases">
        <title>Complete Genome Sequence of Glutamicibacter creatinolyticus strain LGCM259,isolated from an abscess of a 12-year-old mare in Italy.</title>
        <authorList>
            <person name="Santos R.G."/>
            <person name="Silva A.L."/>
            <person name="Seyffert N."/>
            <person name="Castro T.L.P."/>
            <person name="Attili A.R."/>
            <person name="Rifici C."/>
            <person name="Mazzullo G."/>
            <person name="Brenig B."/>
            <person name="Venanzi F."/>
            <person name="Azevedo V."/>
        </authorList>
    </citation>
    <scope>NUCLEOTIDE SEQUENCE [LARGE SCALE GENOMIC DNA]</scope>
    <source>
        <strain evidence="3 4">LGCM 259</strain>
    </source>
</reference>
<organism evidence="3 4">
    <name type="scientific">Glutamicibacter creatinolyticus</name>
    <dbReference type="NCBI Taxonomy" id="162496"/>
    <lineage>
        <taxon>Bacteria</taxon>
        <taxon>Bacillati</taxon>
        <taxon>Actinomycetota</taxon>
        <taxon>Actinomycetes</taxon>
        <taxon>Micrococcales</taxon>
        <taxon>Micrococcaceae</taxon>
        <taxon>Glutamicibacter</taxon>
    </lineage>
</organism>
<evidence type="ECO:0000313" key="3">
    <source>
        <dbReference type="EMBL" id="QCY48352.1"/>
    </source>
</evidence>
<dbReference type="PANTHER" id="PTHR14239">
    <property type="entry name" value="DUDULIN-RELATED"/>
    <property type="match status" value="1"/>
</dbReference>
<name>A0A5B7WWS9_9MICC</name>
<dbReference type="Proteomes" id="UP000307000">
    <property type="component" value="Chromosome"/>
</dbReference>
<proteinExistence type="predicted"/>
<dbReference type="EMBL" id="CP034412">
    <property type="protein sequence ID" value="QCY48352.1"/>
    <property type="molecule type" value="Genomic_DNA"/>
</dbReference>
<dbReference type="GO" id="GO:0016491">
    <property type="term" value="F:oxidoreductase activity"/>
    <property type="evidence" value="ECO:0007669"/>
    <property type="project" value="UniProtKB-KW"/>
</dbReference>
<dbReference type="Gene3D" id="3.40.50.720">
    <property type="entry name" value="NAD(P)-binding Rossmann-like Domain"/>
    <property type="match status" value="1"/>
</dbReference>
<dbReference type="SUPFAM" id="SSF51735">
    <property type="entry name" value="NAD(P)-binding Rossmann-fold domains"/>
    <property type="match status" value="1"/>
</dbReference>
<gene>
    <name evidence="3" type="ORF">GcLGCM259_2645</name>
</gene>
<dbReference type="InterPro" id="IPR036291">
    <property type="entry name" value="NAD(P)-bd_dom_sf"/>
</dbReference>
<dbReference type="InterPro" id="IPR051267">
    <property type="entry name" value="STEAP_metalloreductase"/>
</dbReference>
<dbReference type="InterPro" id="IPR028939">
    <property type="entry name" value="P5C_Rdtase_cat_N"/>
</dbReference>
<keyword evidence="4" id="KW-1185">Reference proteome</keyword>
<evidence type="ECO:0000259" key="2">
    <source>
        <dbReference type="Pfam" id="PF03807"/>
    </source>
</evidence>
<evidence type="ECO:0000313" key="4">
    <source>
        <dbReference type="Proteomes" id="UP000307000"/>
    </source>
</evidence>
<feature type="domain" description="Pyrroline-5-carboxylate reductase catalytic N-terminal" evidence="2">
    <location>
        <begin position="11"/>
        <end position="99"/>
    </location>
</feature>
<dbReference type="Pfam" id="PF03807">
    <property type="entry name" value="F420_oxidored"/>
    <property type="match status" value="1"/>
</dbReference>
<accession>A0A5B7WWS9</accession>
<keyword evidence="1" id="KW-0560">Oxidoreductase</keyword>
<dbReference type="KEGG" id="gcr:GcLGCM259_2645"/>
<sequence>MDSVQQRDQKTVGILGAGRVGTAVARLALDAGYRVKIATSKPASEISLIVDIVTPGAEAVNASDLADAEMIVVAVPLHKYRTVDPALLQDKTVIDVMNYWSGTDGEIAEFEDPTQSSSEVIAQHLAGANLVKSFNHIGYHDMEPEAGGAGDGEARALALAGDDPRAVQEVAEFISSVGFAPVIAGDLRSGRLFEPGTPIFNGRFTAAEMEEQLNAARVSR</sequence>